<protein>
    <submittedName>
        <fullName evidence="1">Uncharacterized protein</fullName>
    </submittedName>
</protein>
<comment type="caution">
    <text evidence="1">The sequence shown here is derived from an EMBL/GenBank/DDBJ whole genome shotgun (WGS) entry which is preliminary data.</text>
</comment>
<name>A0ABX0UHV7_9BACT</name>
<keyword evidence="2" id="KW-1185">Reference proteome</keyword>
<accession>A0ABX0UHV7</accession>
<reference evidence="1 2" key="1">
    <citation type="submission" date="2020-03" db="EMBL/GenBank/DDBJ databases">
        <title>Genomic Encyclopedia of Type Strains, Phase IV (KMG-IV): sequencing the most valuable type-strain genomes for metagenomic binning, comparative biology and taxonomic classification.</title>
        <authorList>
            <person name="Goeker M."/>
        </authorList>
    </citation>
    <scope>NUCLEOTIDE SEQUENCE [LARGE SCALE GENOMIC DNA]</scope>
    <source>
        <strain evidence="1 2">DSM 102865</strain>
    </source>
</reference>
<evidence type="ECO:0000313" key="1">
    <source>
        <dbReference type="EMBL" id="NIJ52609.1"/>
    </source>
</evidence>
<sequence>MKYPYEFVDQMLQGSDDTQVATQLYCYSGKIGKENLMEFCTSKNGEFPDTPLYKLMIFDQRHNAIFTSALADMGVDQGQTNHLRAIYTYNHSEQTGNLDILDDKHTVITKRMAI</sequence>
<gene>
    <name evidence="1" type="ORF">FHS68_001779</name>
</gene>
<evidence type="ECO:0000313" key="2">
    <source>
        <dbReference type="Proteomes" id="UP001179181"/>
    </source>
</evidence>
<dbReference type="Proteomes" id="UP001179181">
    <property type="component" value="Unassembled WGS sequence"/>
</dbReference>
<dbReference type="RefSeq" id="WP_167269182.1">
    <property type="nucleotide sequence ID" value="NZ_JAASQJ010000002.1"/>
</dbReference>
<proteinExistence type="predicted"/>
<organism evidence="1 2">
    <name type="scientific">Dyadobacter arcticus</name>
    <dbReference type="NCBI Taxonomy" id="1078754"/>
    <lineage>
        <taxon>Bacteria</taxon>
        <taxon>Pseudomonadati</taxon>
        <taxon>Bacteroidota</taxon>
        <taxon>Cytophagia</taxon>
        <taxon>Cytophagales</taxon>
        <taxon>Spirosomataceae</taxon>
        <taxon>Dyadobacter</taxon>
    </lineage>
</organism>
<dbReference type="EMBL" id="JAASQJ010000002">
    <property type="protein sequence ID" value="NIJ52609.1"/>
    <property type="molecule type" value="Genomic_DNA"/>
</dbReference>